<protein>
    <submittedName>
        <fullName evidence="2">Uncharacterized protein</fullName>
    </submittedName>
</protein>
<keyword evidence="3" id="KW-1185">Reference proteome</keyword>
<sequence>MNLFGEGGTTSAIRGFVQQRRGKRTEMRKCSVILRVQTIRTNGTNYLTSCHDLTIYQQHRTGRAADAKQKRDKKRMEAEVIDRAADASELEQQGARAGGVDDASLRRQIESDKAIQNLAEKIDNLEKNLTSAQDLAAQRTQELEQLTRFLEEKNALKADCSELQEADRLLDEREQELLKMRRNLNAAQIQLREIKSSTSWRITAPIRRIKTALLSLK</sequence>
<evidence type="ECO:0000313" key="3">
    <source>
        <dbReference type="Proteomes" id="UP001596303"/>
    </source>
</evidence>
<evidence type="ECO:0000256" key="1">
    <source>
        <dbReference type="SAM" id="Coils"/>
    </source>
</evidence>
<reference evidence="3" key="1">
    <citation type="journal article" date="2019" name="Int. J. Syst. Evol. Microbiol.">
        <title>The Global Catalogue of Microorganisms (GCM) 10K type strain sequencing project: providing services to taxonomists for standard genome sequencing and annotation.</title>
        <authorList>
            <consortium name="The Broad Institute Genomics Platform"/>
            <consortium name="The Broad Institute Genome Sequencing Center for Infectious Disease"/>
            <person name="Wu L."/>
            <person name="Ma J."/>
        </authorList>
    </citation>
    <scope>NUCLEOTIDE SEQUENCE [LARGE SCALE GENOMIC DNA]</scope>
    <source>
        <strain evidence="3">CGMCC-1.15741</strain>
    </source>
</reference>
<name>A0ABW1SBT4_9PROT</name>
<dbReference type="Proteomes" id="UP001596303">
    <property type="component" value="Unassembled WGS sequence"/>
</dbReference>
<gene>
    <name evidence="2" type="ORF">ACFQDM_13535</name>
</gene>
<keyword evidence="1" id="KW-0175">Coiled coil</keyword>
<organism evidence="2 3">
    <name type="scientific">Ponticaulis profundi</name>
    <dbReference type="NCBI Taxonomy" id="2665222"/>
    <lineage>
        <taxon>Bacteria</taxon>
        <taxon>Pseudomonadati</taxon>
        <taxon>Pseudomonadota</taxon>
        <taxon>Alphaproteobacteria</taxon>
        <taxon>Hyphomonadales</taxon>
        <taxon>Hyphomonadaceae</taxon>
        <taxon>Ponticaulis</taxon>
    </lineage>
</organism>
<proteinExistence type="predicted"/>
<comment type="caution">
    <text evidence="2">The sequence shown here is derived from an EMBL/GenBank/DDBJ whole genome shotgun (WGS) entry which is preliminary data.</text>
</comment>
<accession>A0ABW1SBT4</accession>
<evidence type="ECO:0000313" key="2">
    <source>
        <dbReference type="EMBL" id="MFC6199105.1"/>
    </source>
</evidence>
<dbReference type="EMBL" id="JBHSSW010000023">
    <property type="protein sequence ID" value="MFC6199105.1"/>
    <property type="molecule type" value="Genomic_DNA"/>
</dbReference>
<dbReference type="RefSeq" id="WP_377379881.1">
    <property type="nucleotide sequence ID" value="NZ_JBHSSW010000023.1"/>
</dbReference>
<feature type="coiled-coil region" evidence="1">
    <location>
        <begin position="73"/>
        <end position="197"/>
    </location>
</feature>